<dbReference type="SUPFAM" id="SSF52833">
    <property type="entry name" value="Thioredoxin-like"/>
    <property type="match status" value="1"/>
</dbReference>
<organism evidence="3 4">
    <name type="scientific">Desulfurobacterium indicum</name>
    <dbReference type="NCBI Taxonomy" id="1914305"/>
    <lineage>
        <taxon>Bacteria</taxon>
        <taxon>Pseudomonadati</taxon>
        <taxon>Aquificota</taxon>
        <taxon>Aquificia</taxon>
        <taxon>Desulfurobacteriales</taxon>
        <taxon>Desulfurobacteriaceae</taxon>
        <taxon>Desulfurobacterium</taxon>
    </lineage>
</organism>
<dbReference type="Gene3D" id="3.40.30.10">
    <property type="entry name" value="Glutaredoxin"/>
    <property type="match status" value="1"/>
</dbReference>
<dbReference type="STRING" id="1914305.BLW93_08110"/>
<feature type="domain" description="Thioredoxin" evidence="2">
    <location>
        <begin position="52"/>
        <end position="194"/>
    </location>
</feature>
<evidence type="ECO:0000313" key="3">
    <source>
        <dbReference type="EMBL" id="OMH39898.1"/>
    </source>
</evidence>
<dbReference type="GO" id="GO:0016209">
    <property type="term" value="F:antioxidant activity"/>
    <property type="evidence" value="ECO:0007669"/>
    <property type="project" value="InterPro"/>
</dbReference>
<comment type="caution">
    <text evidence="3">The sequence shown here is derived from an EMBL/GenBank/DDBJ whole genome shotgun (WGS) entry which is preliminary data.</text>
</comment>
<evidence type="ECO:0000313" key="4">
    <source>
        <dbReference type="Proteomes" id="UP000187408"/>
    </source>
</evidence>
<reference evidence="3 4" key="1">
    <citation type="submission" date="2016-10" db="EMBL/GenBank/DDBJ databases">
        <title>Genome sequence of a sulfur-reducing bacterium Desulfurobacterium indicum K6013.</title>
        <authorList>
            <person name="Cao J."/>
            <person name="Shao Z."/>
            <person name="Alain K."/>
            <person name="Jebbar M."/>
        </authorList>
    </citation>
    <scope>NUCLEOTIDE SEQUENCE [LARGE SCALE GENOMIC DNA]</scope>
    <source>
        <strain evidence="3 4">K6013</strain>
    </source>
</reference>
<protein>
    <recommendedName>
        <fullName evidence="2">Thioredoxin domain-containing protein</fullName>
    </recommendedName>
</protein>
<dbReference type="InterPro" id="IPR036249">
    <property type="entry name" value="Thioredoxin-like_sf"/>
</dbReference>
<name>A0A1R1MJB4_9BACT</name>
<dbReference type="Proteomes" id="UP000187408">
    <property type="component" value="Unassembled WGS sequence"/>
</dbReference>
<evidence type="ECO:0000259" key="2">
    <source>
        <dbReference type="PROSITE" id="PS51352"/>
    </source>
</evidence>
<dbReference type="GO" id="GO:0016491">
    <property type="term" value="F:oxidoreductase activity"/>
    <property type="evidence" value="ECO:0007669"/>
    <property type="project" value="InterPro"/>
</dbReference>
<gene>
    <name evidence="3" type="ORF">BLW93_08110</name>
</gene>
<proteinExistence type="predicted"/>
<dbReference type="AlphaFoldDB" id="A0A1R1MJB4"/>
<keyword evidence="4" id="KW-1185">Reference proteome</keyword>
<dbReference type="InterPro" id="IPR013766">
    <property type="entry name" value="Thioredoxin_domain"/>
</dbReference>
<dbReference type="OrthoDB" id="14972at2"/>
<dbReference type="RefSeq" id="WP_076713591.1">
    <property type="nucleotide sequence ID" value="NZ_MOEN01000040.1"/>
</dbReference>
<sequence>MDRKVIATIVLLAQLTTAPALADWYILLPKDKRPTKENMEEKILNKKPYKAEKSKIPAPDFKARTLKGTIELQNAKGKEIVVFFFENPYSPLSEELIKKLDDIAGKNKDVIIICVDVNDADYPILSRYKKDMKLQNVHLTADSYIYKLFKEQLKIKELPASIFIDKEGFIRFYSDNIGTTSVEEFAKNVEKTVERLK</sequence>
<keyword evidence="1" id="KW-0732">Signal</keyword>
<feature type="chain" id="PRO_5011960880" description="Thioredoxin domain-containing protein" evidence="1">
    <location>
        <begin position="23"/>
        <end position="197"/>
    </location>
</feature>
<dbReference type="InterPro" id="IPR000866">
    <property type="entry name" value="AhpC/TSA"/>
</dbReference>
<dbReference type="EMBL" id="MOEN01000040">
    <property type="protein sequence ID" value="OMH39898.1"/>
    <property type="molecule type" value="Genomic_DNA"/>
</dbReference>
<feature type="signal peptide" evidence="1">
    <location>
        <begin position="1"/>
        <end position="22"/>
    </location>
</feature>
<dbReference type="PROSITE" id="PS51352">
    <property type="entry name" value="THIOREDOXIN_2"/>
    <property type="match status" value="1"/>
</dbReference>
<evidence type="ECO:0000256" key="1">
    <source>
        <dbReference type="SAM" id="SignalP"/>
    </source>
</evidence>
<accession>A0A1R1MJB4</accession>
<dbReference type="Pfam" id="PF00578">
    <property type="entry name" value="AhpC-TSA"/>
    <property type="match status" value="1"/>
</dbReference>